<dbReference type="RefSeq" id="WP_236694161.1">
    <property type="nucleotide sequence ID" value="NZ_JYNU01000009.1"/>
</dbReference>
<evidence type="ECO:0000313" key="2">
    <source>
        <dbReference type="EMBL" id="KMO77877.1"/>
    </source>
</evidence>
<dbReference type="AlphaFoldDB" id="A0A0J6W8C2"/>
<keyword evidence="1" id="KW-0472">Membrane</keyword>
<dbReference type="PATRIC" id="fig|1807.14.peg.1794"/>
<protein>
    <recommendedName>
        <fullName evidence="4">DUF1275 domain-containing protein</fullName>
    </recommendedName>
</protein>
<dbReference type="PANTHER" id="PTHR37314">
    <property type="entry name" value="SLR0142 PROTEIN"/>
    <property type="match status" value="1"/>
</dbReference>
<dbReference type="Pfam" id="PF06912">
    <property type="entry name" value="DUF1275"/>
    <property type="match status" value="1"/>
</dbReference>
<name>A0A0J6W8C2_9MYCO</name>
<feature type="transmembrane region" description="Helical" evidence="1">
    <location>
        <begin position="7"/>
        <end position="28"/>
    </location>
</feature>
<accession>A0A0J6W8C2</accession>
<dbReference type="PANTHER" id="PTHR37314:SF4">
    <property type="entry name" value="UPF0700 TRANSMEMBRANE PROTEIN YOAK"/>
    <property type="match status" value="1"/>
</dbReference>
<dbReference type="EMBL" id="JYNU01000009">
    <property type="protein sequence ID" value="KMO77877.1"/>
    <property type="molecule type" value="Genomic_DNA"/>
</dbReference>
<feature type="transmembrane region" description="Helical" evidence="1">
    <location>
        <begin position="87"/>
        <end position="109"/>
    </location>
</feature>
<organism evidence="2 3">
    <name type="scientific">Mycolicibacterium obuense</name>
    <dbReference type="NCBI Taxonomy" id="1807"/>
    <lineage>
        <taxon>Bacteria</taxon>
        <taxon>Bacillati</taxon>
        <taxon>Actinomycetota</taxon>
        <taxon>Actinomycetes</taxon>
        <taxon>Mycobacteriales</taxon>
        <taxon>Mycobacteriaceae</taxon>
        <taxon>Mycolicibacterium</taxon>
    </lineage>
</organism>
<feature type="transmembrane region" description="Helical" evidence="1">
    <location>
        <begin position="55"/>
        <end position="75"/>
    </location>
</feature>
<sequence>MIRHLRVGMMLALTAVTGALDAVGYLSLDRVFTGNMTGNVVILGMGIASEEGLPVAGPLIALGGFTLGAMVAGLLTRGRAAGWNRVVTLTLWTNVIILAAVATVLTIAAPAGGSVGGIACATTLAVVMGMQAAIARFLAVPDMTTVVVTSTITSFAGETLLAGGLGWVAHRRLWAVVLIFAGALVGALLTRAGVGVPVYVAAAVVLVCAVVGHRYWNRVPH</sequence>
<dbReference type="Proteomes" id="UP000036313">
    <property type="component" value="Unassembled WGS sequence"/>
</dbReference>
<comment type="caution">
    <text evidence="2">The sequence shown here is derived from an EMBL/GenBank/DDBJ whole genome shotgun (WGS) entry which is preliminary data.</text>
</comment>
<proteinExistence type="predicted"/>
<keyword evidence="1" id="KW-1133">Transmembrane helix</keyword>
<gene>
    <name evidence="2" type="ORF">MOBUDSM44075_01785</name>
</gene>
<feature type="transmembrane region" description="Helical" evidence="1">
    <location>
        <begin position="146"/>
        <end position="167"/>
    </location>
</feature>
<evidence type="ECO:0008006" key="4">
    <source>
        <dbReference type="Google" id="ProtNLM"/>
    </source>
</evidence>
<keyword evidence="1" id="KW-0812">Transmembrane</keyword>
<evidence type="ECO:0000256" key="1">
    <source>
        <dbReference type="SAM" id="Phobius"/>
    </source>
</evidence>
<evidence type="ECO:0000313" key="3">
    <source>
        <dbReference type="Proteomes" id="UP000036313"/>
    </source>
</evidence>
<dbReference type="InterPro" id="IPR010699">
    <property type="entry name" value="DUF1275"/>
</dbReference>
<feature type="transmembrane region" description="Helical" evidence="1">
    <location>
        <begin position="115"/>
        <end position="139"/>
    </location>
</feature>
<feature type="transmembrane region" description="Helical" evidence="1">
    <location>
        <begin position="173"/>
        <end position="189"/>
    </location>
</feature>
<reference evidence="2 3" key="1">
    <citation type="journal article" date="2015" name="Genome Biol. Evol.">
        <title>Characterization of Three Mycobacterium spp. with Potential Use in Bioremediation by Genome Sequencing and Comparative Genomics.</title>
        <authorList>
            <person name="Das S."/>
            <person name="Pettersson B.M."/>
            <person name="Behra P.R."/>
            <person name="Ramesh M."/>
            <person name="Dasgupta S."/>
            <person name="Bhattacharya A."/>
            <person name="Kirsebom L.A."/>
        </authorList>
    </citation>
    <scope>NUCLEOTIDE SEQUENCE [LARGE SCALE GENOMIC DNA]</scope>
    <source>
        <strain evidence="2 3">DSM 44075</strain>
    </source>
</reference>
<feature type="transmembrane region" description="Helical" evidence="1">
    <location>
        <begin position="196"/>
        <end position="216"/>
    </location>
</feature>